<evidence type="ECO:0000313" key="2">
    <source>
        <dbReference type="EMBL" id="KAK5965892.1"/>
    </source>
</evidence>
<reference evidence="2 3" key="1">
    <citation type="submission" date="2019-10" db="EMBL/GenBank/DDBJ databases">
        <title>Assembly and Annotation for the nematode Trichostrongylus colubriformis.</title>
        <authorList>
            <person name="Martin J."/>
        </authorList>
    </citation>
    <scope>NUCLEOTIDE SEQUENCE [LARGE SCALE GENOMIC DNA]</scope>
    <source>
        <strain evidence="2">G859</strain>
        <tissue evidence="2">Whole worm</tissue>
    </source>
</reference>
<dbReference type="EMBL" id="WIXE01024132">
    <property type="protein sequence ID" value="KAK5965892.1"/>
    <property type="molecule type" value="Genomic_DNA"/>
</dbReference>
<dbReference type="Proteomes" id="UP001331761">
    <property type="component" value="Unassembled WGS sequence"/>
</dbReference>
<organism evidence="2 3">
    <name type="scientific">Trichostrongylus colubriformis</name>
    <name type="common">Black scour worm</name>
    <dbReference type="NCBI Taxonomy" id="6319"/>
    <lineage>
        <taxon>Eukaryota</taxon>
        <taxon>Metazoa</taxon>
        <taxon>Ecdysozoa</taxon>
        <taxon>Nematoda</taxon>
        <taxon>Chromadorea</taxon>
        <taxon>Rhabditida</taxon>
        <taxon>Rhabditina</taxon>
        <taxon>Rhabditomorpha</taxon>
        <taxon>Strongyloidea</taxon>
        <taxon>Trichostrongylidae</taxon>
        <taxon>Trichostrongylus</taxon>
    </lineage>
</organism>
<evidence type="ECO:0000313" key="3">
    <source>
        <dbReference type="Proteomes" id="UP001331761"/>
    </source>
</evidence>
<dbReference type="AlphaFoldDB" id="A0AAN8F1P8"/>
<accession>A0AAN8F1P8</accession>
<comment type="caution">
    <text evidence="2">The sequence shown here is derived from an EMBL/GenBank/DDBJ whole genome shotgun (WGS) entry which is preliminary data.</text>
</comment>
<evidence type="ECO:0000256" key="1">
    <source>
        <dbReference type="SAM" id="MobiDB-lite"/>
    </source>
</evidence>
<feature type="region of interest" description="Disordered" evidence="1">
    <location>
        <begin position="134"/>
        <end position="154"/>
    </location>
</feature>
<dbReference type="PANTHER" id="PTHR21749">
    <property type="entry name" value="PRION-LIKE- Q/N-RICH -DOMAIN-BEARING PROTEIN PROTEIN 24"/>
    <property type="match status" value="1"/>
</dbReference>
<gene>
    <name evidence="2" type="ORF">GCK32_005152</name>
</gene>
<protein>
    <submittedName>
        <fullName evidence="2">Uncharacterized protein</fullName>
    </submittedName>
</protein>
<dbReference type="PANTHER" id="PTHR21749:SF8">
    <property type="entry name" value="ACTIVIN_RECP DOMAIN-CONTAINING PROTEIN"/>
    <property type="match status" value="1"/>
</dbReference>
<dbReference type="Gene3D" id="2.10.60.10">
    <property type="entry name" value="CD59"/>
    <property type="match status" value="1"/>
</dbReference>
<keyword evidence="3" id="KW-1185">Reference proteome</keyword>
<dbReference type="SUPFAM" id="SSF57302">
    <property type="entry name" value="Snake toxin-like"/>
    <property type="match status" value="1"/>
</dbReference>
<name>A0AAN8F1P8_TRICO</name>
<dbReference type="InterPro" id="IPR045860">
    <property type="entry name" value="Snake_toxin-like_sf"/>
</dbReference>
<sequence length="191" mass="21539">MTMTSPIVMEVEEGLKLIAGQSVGTETIRCDNSQAYCYNMSANAAALIDIVKVGCSMWRCMLARDKCISTTFQNIPISLCCCSTNLCNVPENRGIRHQSVQGWNTQPEREQTEHEERWTSQQMAQLQAMDLDDDRLNDTVPSTRPYSADSDGDMLNDTLQNKQHPVVDMDDDLLNSTLRINRHLQAEIQIP</sequence>
<proteinExistence type="predicted"/>